<name>A0A087APL5_9BIFI</name>
<evidence type="ECO:0000259" key="1">
    <source>
        <dbReference type="Pfam" id="PF18470"/>
    </source>
</evidence>
<keyword evidence="2" id="KW-0378">Hydrolase</keyword>
<protein>
    <submittedName>
        <fullName evidence="2">HNH endonuclease domain protein</fullName>
    </submittedName>
</protein>
<dbReference type="EMBL" id="JGYX01000004">
    <property type="protein sequence ID" value="KFI60715.1"/>
    <property type="molecule type" value="Genomic_DNA"/>
</dbReference>
<accession>A0A087APL5</accession>
<keyword evidence="2" id="KW-0540">Nuclease</keyword>
<sequence length="107" mass="11730">MSLESVEEDPGCMAAVEFVTSLSDDELATLDSISLPSGRAAYSAHTLDILTHLMLTTDDDLHEARKHAFNVPDDWRPAEPPVGEPVGNPAVDRVLKIVNRYLLACER</sequence>
<evidence type="ECO:0000313" key="2">
    <source>
        <dbReference type="EMBL" id="KFI60715.1"/>
    </source>
</evidence>
<dbReference type="GO" id="GO:0004519">
    <property type="term" value="F:endonuclease activity"/>
    <property type="evidence" value="ECO:0007669"/>
    <property type="project" value="UniProtKB-KW"/>
</dbReference>
<gene>
    <name evidence="2" type="ORF">BIGA_1474</name>
</gene>
<dbReference type="eggNOG" id="COG3513">
    <property type="taxonomic scope" value="Bacteria"/>
</dbReference>
<dbReference type="InterPro" id="IPR040619">
    <property type="entry name" value="Cas9_alpha-helical_lobe"/>
</dbReference>
<feature type="domain" description="Cas9 alpha-helical lobe" evidence="1">
    <location>
        <begin position="9"/>
        <end position="80"/>
    </location>
</feature>
<dbReference type="Pfam" id="PF18470">
    <property type="entry name" value="Cas9_a"/>
    <property type="match status" value="1"/>
</dbReference>
<keyword evidence="2" id="KW-0255">Endonuclease</keyword>
<evidence type="ECO:0000313" key="3">
    <source>
        <dbReference type="Proteomes" id="UP000029046"/>
    </source>
</evidence>
<dbReference type="OrthoDB" id="9802901at2"/>
<dbReference type="RefSeq" id="WP_033507712.1">
    <property type="nucleotide sequence ID" value="NZ_JGYX01000004.1"/>
</dbReference>
<dbReference type="InterPro" id="IPR036397">
    <property type="entry name" value="RNaseH_sf"/>
</dbReference>
<dbReference type="Proteomes" id="UP000029046">
    <property type="component" value="Unassembled WGS sequence"/>
</dbReference>
<dbReference type="Gene3D" id="3.30.420.10">
    <property type="entry name" value="Ribonuclease H-like superfamily/Ribonuclease H"/>
    <property type="match status" value="1"/>
</dbReference>
<proteinExistence type="predicted"/>
<comment type="caution">
    <text evidence="2">The sequence shown here is derived from an EMBL/GenBank/DDBJ whole genome shotgun (WGS) entry which is preliminary data.</text>
</comment>
<dbReference type="AlphaFoldDB" id="A0A087APL5"/>
<dbReference type="GO" id="GO:0003676">
    <property type="term" value="F:nucleic acid binding"/>
    <property type="evidence" value="ECO:0007669"/>
    <property type="project" value="InterPro"/>
</dbReference>
<keyword evidence="3" id="KW-1185">Reference proteome</keyword>
<organism evidence="2 3">
    <name type="scientific">Bifidobacterium pullorum subsp. gallinarum</name>
    <dbReference type="NCBI Taxonomy" id="78344"/>
    <lineage>
        <taxon>Bacteria</taxon>
        <taxon>Bacillati</taxon>
        <taxon>Actinomycetota</taxon>
        <taxon>Actinomycetes</taxon>
        <taxon>Bifidobacteriales</taxon>
        <taxon>Bifidobacteriaceae</taxon>
        <taxon>Bifidobacterium</taxon>
    </lineage>
</organism>
<reference evidence="2 3" key="1">
    <citation type="submission" date="2014-03" db="EMBL/GenBank/DDBJ databases">
        <title>Genomics of Bifidobacteria.</title>
        <authorList>
            <person name="Ventura M."/>
            <person name="Milani C."/>
            <person name="Lugli G.A."/>
        </authorList>
    </citation>
    <scope>NUCLEOTIDE SEQUENCE [LARGE SCALE GENOMIC DNA]</scope>
    <source>
        <strain evidence="2 3">LMG 11586</strain>
    </source>
</reference>